<dbReference type="Gene3D" id="3.50.50.60">
    <property type="entry name" value="FAD/NAD(P)-binding domain"/>
    <property type="match status" value="2"/>
</dbReference>
<evidence type="ECO:0000259" key="7">
    <source>
        <dbReference type="Pfam" id="PF02852"/>
    </source>
</evidence>
<name>A0A4R7YY57_9FIRM</name>
<evidence type="ECO:0000256" key="2">
    <source>
        <dbReference type="ARBA" id="ARBA00009130"/>
    </source>
</evidence>
<evidence type="ECO:0000313" key="10">
    <source>
        <dbReference type="Proteomes" id="UP000294697"/>
    </source>
</evidence>
<dbReference type="InterPro" id="IPR016156">
    <property type="entry name" value="FAD/NAD-linked_Rdtase_dimer_sf"/>
</dbReference>
<dbReference type="OrthoDB" id="9802028at2"/>
<evidence type="ECO:0000259" key="8">
    <source>
        <dbReference type="Pfam" id="PF07992"/>
    </source>
</evidence>
<evidence type="ECO:0000256" key="1">
    <source>
        <dbReference type="ARBA" id="ARBA00001974"/>
    </source>
</evidence>
<evidence type="ECO:0000256" key="4">
    <source>
        <dbReference type="ARBA" id="ARBA00022827"/>
    </source>
</evidence>
<dbReference type="InterPro" id="IPR050260">
    <property type="entry name" value="FAD-bd_OxRdtase"/>
</dbReference>
<comment type="cofactor">
    <cofactor evidence="1">
        <name>FAD</name>
        <dbReference type="ChEBI" id="CHEBI:57692"/>
    </cofactor>
</comment>
<dbReference type="Pfam" id="PF07992">
    <property type="entry name" value="Pyr_redox_2"/>
    <property type="match status" value="1"/>
</dbReference>
<dbReference type="InterPro" id="IPR023753">
    <property type="entry name" value="FAD/NAD-binding_dom"/>
</dbReference>
<dbReference type="SUPFAM" id="SSF51905">
    <property type="entry name" value="FAD/NAD(P)-binding domain"/>
    <property type="match status" value="2"/>
</dbReference>
<keyword evidence="5" id="KW-0560">Oxidoreductase</keyword>
<evidence type="ECO:0000313" key="9">
    <source>
        <dbReference type="EMBL" id="TDW01177.1"/>
    </source>
</evidence>
<dbReference type="PANTHER" id="PTHR43429">
    <property type="entry name" value="PYRIDINE NUCLEOTIDE-DISULFIDE OXIDOREDUCTASE DOMAIN-CONTAINING"/>
    <property type="match status" value="1"/>
</dbReference>
<dbReference type="Pfam" id="PF02852">
    <property type="entry name" value="Pyr_redox_dim"/>
    <property type="match status" value="1"/>
</dbReference>
<evidence type="ECO:0000256" key="3">
    <source>
        <dbReference type="ARBA" id="ARBA00022630"/>
    </source>
</evidence>
<reference evidence="9 10" key="1">
    <citation type="submission" date="2019-03" db="EMBL/GenBank/DDBJ databases">
        <title>Subsurface microbial communities from deep shales in Ohio and West Virginia, USA.</title>
        <authorList>
            <person name="Wrighton K."/>
        </authorList>
    </citation>
    <scope>NUCLEOTIDE SEQUENCE [LARGE SCALE GENOMIC DNA]</scope>
    <source>
        <strain evidence="9 10">MSL9.2</strain>
    </source>
</reference>
<dbReference type="PANTHER" id="PTHR43429:SF1">
    <property type="entry name" value="NAD(P)H SULFUR OXIDOREDUCTASE (COA-DEPENDENT)"/>
    <property type="match status" value="1"/>
</dbReference>
<comment type="caution">
    <text evidence="9">The sequence shown here is derived from an EMBL/GenBank/DDBJ whole genome shotgun (WGS) entry which is preliminary data.</text>
</comment>
<dbReference type="PRINTS" id="PR00411">
    <property type="entry name" value="PNDRDTASEI"/>
</dbReference>
<dbReference type="SUPFAM" id="SSF55424">
    <property type="entry name" value="FAD/NAD-linked reductases, dimerisation (C-terminal) domain"/>
    <property type="match status" value="1"/>
</dbReference>
<dbReference type="PRINTS" id="PR00368">
    <property type="entry name" value="FADPNR"/>
</dbReference>
<feature type="domain" description="Pyridine nucleotide-disulphide oxidoreductase dimerisation" evidence="7">
    <location>
        <begin position="330"/>
        <end position="432"/>
    </location>
</feature>
<dbReference type="GO" id="GO:0016491">
    <property type="term" value="F:oxidoreductase activity"/>
    <property type="evidence" value="ECO:0007669"/>
    <property type="project" value="UniProtKB-KW"/>
</dbReference>
<dbReference type="AlphaFoldDB" id="A0A4R7YY57"/>
<sequence>MKKDVVIIGASDVGISAALRIRELDPSLKPLVIADNNFPNFSICGIPFFIGGEVVESSNLAHRKKKDLKNAGMELLLETRVEKIIPEKKKIIAVNAEGRQEIYYEKLVLGTGGVNIEPPISGLELPEVFFMRWMDDALACDNFIKKNQPQKAAVIGGGYVGLEMADALSKRGLKVTVIEFMDSILTTVNLKFRKLIKEKLEAEGIEVILNTEVKNIEKTDSGLKISGSNNLNLKVDTAIVSVGTMPNSFLAEDTELATNERGAFKVNQKMETNLKDIYAGGDCAETLDFLTGDYRYYALGTVAHKHGRIIGSNICGQTSYFDGSIGTQSIKLFDQVISRTGLNEKEAIAAGFDPISTEITTDDHKAYYPPSYKTYIKVIADQNTQRIIGAQILGSYYAEISKRIDIFAASIYNQMTIEKFSQLDLSYTPPLSSPWDPVQKAVQQLELEF</sequence>
<organism evidence="9 10">
    <name type="scientific">Halanaerobium saccharolyticum</name>
    <dbReference type="NCBI Taxonomy" id="43595"/>
    <lineage>
        <taxon>Bacteria</taxon>
        <taxon>Bacillati</taxon>
        <taxon>Bacillota</taxon>
        <taxon>Clostridia</taxon>
        <taxon>Halanaerobiales</taxon>
        <taxon>Halanaerobiaceae</taxon>
        <taxon>Halanaerobium</taxon>
    </lineage>
</organism>
<keyword evidence="4" id="KW-0274">FAD</keyword>
<protein>
    <submittedName>
        <fullName evidence="9">NADPH-dependent 2,4-dienoyl-CoA reductase/sulfur reductase-like enzyme</fullName>
    </submittedName>
</protein>
<accession>A0A4R7YY57</accession>
<comment type="similarity">
    <text evidence="2">Belongs to the class-III pyridine nucleotide-disulfide oxidoreductase family.</text>
</comment>
<keyword evidence="6" id="KW-0676">Redox-active center</keyword>
<keyword evidence="3" id="KW-0285">Flavoprotein</keyword>
<dbReference type="InterPro" id="IPR004099">
    <property type="entry name" value="Pyr_nucl-diS_OxRdtase_dimer"/>
</dbReference>
<evidence type="ECO:0000256" key="6">
    <source>
        <dbReference type="ARBA" id="ARBA00023284"/>
    </source>
</evidence>
<gene>
    <name evidence="9" type="ORF">C8C77_12231</name>
</gene>
<proteinExistence type="inferred from homology"/>
<dbReference type="EMBL" id="SODA01000022">
    <property type="protein sequence ID" value="TDW01177.1"/>
    <property type="molecule type" value="Genomic_DNA"/>
</dbReference>
<dbReference type="InterPro" id="IPR036188">
    <property type="entry name" value="FAD/NAD-bd_sf"/>
</dbReference>
<dbReference type="RefSeq" id="WP_111572900.1">
    <property type="nucleotide sequence ID" value="NZ_QLME01000021.1"/>
</dbReference>
<feature type="domain" description="FAD/NAD(P)-binding" evidence="8">
    <location>
        <begin position="3"/>
        <end position="307"/>
    </location>
</feature>
<evidence type="ECO:0000256" key="5">
    <source>
        <dbReference type="ARBA" id="ARBA00023002"/>
    </source>
</evidence>
<dbReference type="Proteomes" id="UP000294697">
    <property type="component" value="Unassembled WGS sequence"/>
</dbReference>